<protein>
    <submittedName>
        <fullName evidence="2">Retrovirus-related pol polyprotein from transposon TNT 1-94</fullName>
    </submittedName>
</protein>
<gene>
    <name evidence="2" type="ORF">Tco_0909432</name>
</gene>
<keyword evidence="3" id="KW-1185">Reference proteome</keyword>
<dbReference type="InterPro" id="IPR054722">
    <property type="entry name" value="PolX-like_BBD"/>
</dbReference>
<dbReference type="SUPFAM" id="SSF53098">
    <property type="entry name" value="Ribonuclease H-like"/>
    <property type="match status" value="1"/>
</dbReference>
<dbReference type="Pfam" id="PF14223">
    <property type="entry name" value="Retrotran_gag_2"/>
    <property type="match status" value="2"/>
</dbReference>
<evidence type="ECO:0000313" key="2">
    <source>
        <dbReference type="EMBL" id="GJT29157.1"/>
    </source>
</evidence>
<dbReference type="PANTHER" id="PTHR35317:SF35">
    <property type="entry name" value="DUF4219 DOMAIN-CONTAINING PROTEIN"/>
    <property type="match status" value="1"/>
</dbReference>
<dbReference type="EMBL" id="BQNB010014521">
    <property type="protein sequence ID" value="GJT29157.1"/>
    <property type="molecule type" value="Genomic_DNA"/>
</dbReference>
<dbReference type="Proteomes" id="UP001151760">
    <property type="component" value="Unassembled WGS sequence"/>
</dbReference>
<reference evidence="2" key="1">
    <citation type="journal article" date="2022" name="Int. J. Mol. Sci.">
        <title>Draft Genome of Tanacetum Coccineum: Genomic Comparison of Closely Related Tanacetum-Family Plants.</title>
        <authorList>
            <person name="Yamashiro T."/>
            <person name="Shiraishi A."/>
            <person name="Nakayama K."/>
            <person name="Satake H."/>
        </authorList>
    </citation>
    <scope>NUCLEOTIDE SEQUENCE</scope>
</reference>
<feature type="domain" description="Retrovirus-related Pol polyprotein from transposon TNT 1-94-like beta-barrel" evidence="1">
    <location>
        <begin position="358"/>
        <end position="410"/>
    </location>
</feature>
<dbReference type="InterPro" id="IPR036397">
    <property type="entry name" value="RNaseH_sf"/>
</dbReference>
<evidence type="ECO:0000313" key="3">
    <source>
        <dbReference type="Proteomes" id="UP001151760"/>
    </source>
</evidence>
<dbReference type="PANTHER" id="PTHR35317">
    <property type="entry name" value="OS04G0629600 PROTEIN"/>
    <property type="match status" value="1"/>
</dbReference>
<comment type="caution">
    <text evidence="2">The sequence shown here is derived from an EMBL/GenBank/DDBJ whole genome shotgun (WGS) entry which is preliminary data.</text>
</comment>
<dbReference type="Pfam" id="PF22936">
    <property type="entry name" value="Pol_BBD"/>
    <property type="match status" value="1"/>
</dbReference>
<organism evidence="2 3">
    <name type="scientific">Tanacetum coccineum</name>
    <dbReference type="NCBI Taxonomy" id="301880"/>
    <lineage>
        <taxon>Eukaryota</taxon>
        <taxon>Viridiplantae</taxon>
        <taxon>Streptophyta</taxon>
        <taxon>Embryophyta</taxon>
        <taxon>Tracheophyta</taxon>
        <taxon>Spermatophyta</taxon>
        <taxon>Magnoliopsida</taxon>
        <taxon>eudicotyledons</taxon>
        <taxon>Gunneridae</taxon>
        <taxon>Pentapetalae</taxon>
        <taxon>asterids</taxon>
        <taxon>campanulids</taxon>
        <taxon>Asterales</taxon>
        <taxon>Asteraceae</taxon>
        <taxon>Asteroideae</taxon>
        <taxon>Anthemideae</taxon>
        <taxon>Anthemidinae</taxon>
        <taxon>Tanacetum</taxon>
    </lineage>
</organism>
<proteinExistence type="predicted"/>
<dbReference type="InterPro" id="IPR012337">
    <property type="entry name" value="RNaseH-like_sf"/>
</dbReference>
<name>A0ABQ5CRP0_9ASTR</name>
<evidence type="ECO:0000259" key="1">
    <source>
        <dbReference type="Pfam" id="PF22936"/>
    </source>
</evidence>
<dbReference type="Gene3D" id="3.30.420.10">
    <property type="entry name" value="Ribonuclease H-like superfamily/Ribonuclease H"/>
    <property type="match status" value="1"/>
</dbReference>
<accession>A0ABQ5CRP0</accession>
<sequence>MTTSNSSVNVSQPQIPVFRSQDLWDLVDKGCADSTSEETTNKENQKREAKALFFIQQYADETIFSRIVAENSAKEARDTLKTVYQGSAKVITVKLQFLGRDFESAVIKSNETVQTYIARVNILLLFRSFLFYVMPIKGLATSSINPITPKIYPDNKMTTSNSSVNVSQPQIPVFKRDSYEFWSIKMKTLFRSQDLWDLVGKGCADSTSEETTNKENHKRDAKALFFIQQAVDETIFSRTVAANSAKEAWDTLKIEYQSCSFSEEILNLQSLKAMKLYKHILPESQALLAKILRSLSCKLDHVVAAIQESKDLSTYSVDELMGSLQTHKARIRNVVKKEHAFQVQGKQAKFSYNRTCFWNLDSACSNHMTGDREKFKNVDKTLKSQVRLGDDKQVQVEGNGTVVVTLQGRERKNKTCTVIKDDEVMVKSSMTENRMFPLLVNKEMVKGLPIIKEREHTCEGCALGKQARKSFHVAQAKRANRGGECLSKGVQRVLYRARDQKELTAPYTPEQNGIAERKNKTIVEMARSVWNVTSFEAWQESRPSAKRFGRKLCKKKSTLLRKMEHGCSYLPEGKKAIGLKLIFKDLIHSDGTIQRHKARLVARGYVQEQDAVDGDVHKVYKLEKALYGESRPRAWMADARKFRSLVVMLVTSKQHYGAAKEFVVLGRRGTSYCIAFSSDFLFYVMPIKGLATGSIKYAVY</sequence>
<reference evidence="2" key="2">
    <citation type="submission" date="2022-01" db="EMBL/GenBank/DDBJ databases">
        <authorList>
            <person name="Yamashiro T."/>
            <person name="Shiraishi A."/>
            <person name="Satake H."/>
            <person name="Nakayama K."/>
        </authorList>
    </citation>
    <scope>NUCLEOTIDE SEQUENCE</scope>
</reference>